<dbReference type="PANTHER" id="PTHR23253">
    <property type="entry name" value="EUKARYOTIC TRANSLATION INITIATION FACTOR 4 GAMMA"/>
    <property type="match status" value="1"/>
</dbReference>
<dbReference type="STRING" id="158441.A0A226D1I3"/>
<dbReference type="OrthoDB" id="514777at2759"/>
<keyword evidence="3" id="KW-0648">Protein biosynthesis</keyword>
<evidence type="ECO:0000313" key="3">
    <source>
        <dbReference type="EMBL" id="OXA39442.1"/>
    </source>
</evidence>
<feature type="compositionally biased region" description="Polar residues" evidence="1">
    <location>
        <begin position="955"/>
        <end position="995"/>
    </location>
</feature>
<feature type="compositionally biased region" description="Basic and acidic residues" evidence="1">
    <location>
        <begin position="942"/>
        <end position="954"/>
    </location>
</feature>
<evidence type="ECO:0000313" key="4">
    <source>
        <dbReference type="Proteomes" id="UP000198287"/>
    </source>
</evidence>
<feature type="domain" description="MIF4G" evidence="2">
    <location>
        <begin position="11"/>
        <end position="222"/>
    </location>
</feature>
<dbReference type="SUPFAM" id="SSF48371">
    <property type="entry name" value="ARM repeat"/>
    <property type="match status" value="3"/>
</dbReference>
<feature type="region of interest" description="Disordered" evidence="1">
    <location>
        <begin position="942"/>
        <end position="995"/>
    </location>
</feature>
<feature type="region of interest" description="Disordered" evidence="1">
    <location>
        <begin position="887"/>
        <end position="922"/>
    </location>
</feature>
<dbReference type="Gene3D" id="1.25.40.180">
    <property type="match status" value="4"/>
</dbReference>
<protein>
    <submittedName>
        <fullName evidence="3">Eukaryotic translation initiation factor 4 gamma 3</fullName>
    </submittedName>
</protein>
<organism evidence="3 4">
    <name type="scientific">Folsomia candida</name>
    <name type="common">Springtail</name>
    <dbReference type="NCBI Taxonomy" id="158441"/>
    <lineage>
        <taxon>Eukaryota</taxon>
        <taxon>Metazoa</taxon>
        <taxon>Ecdysozoa</taxon>
        <taxon>Arthropoda</taxon>
        <taxon>Hexapoda</taxon>
        <taxon>Collembola</taxon>
        <taxon>Entomobryomorpha</taxon>
        <taxon>Isotomoidea</taxon>
        <taxon>Isotomidae</taxon>
        <taxon>Proisotominae</taxon>
        <taxon>Folsomia</taxon>
    </lineage>
</organism>
<keyword evidence="3" id="KW-0396">Initiation factor</keyword>
<dbReference type="Pfam" id="PF02854">
    <property type="entry name" value="MIF4G"/>
    <property type="match status" value="3"/>
</dbReference>
<feature type="compositionally biased region" description="Basic and acidic residues" evidence="1">
    <location>
        <begin position="908"/>
        <end position="921"/>
    </location>
</feature>
<accession>A0A226D1I3</accession>
<evidence type="ECO:0000256" key="1">
    <source>
        <dbReference type="SAM" id="MobiDB-lite"/>
    </source>
</evidence>
<dbReference type="SMART" id="SM00543">
    <property type="entry name" value="MIF4G"/>
    <property type="match status" value="3"/>
</dbReference>
<comment type="caution">
    <text evidence="3">The sequence shown here is derived from an EMBL/GenBank/DDBJ whole genome shotgun (WGS) entry which is preliminary data.</text>
</comment>
<dbReference type="InterPro" id="IPR016024">
    <property type="entry name" value="ARM-type_fold"/>
</dbReference>
<evidence type="ECO:0000259" key="2">
    <source>
        <dbReference type="SMART" id="SM00543"/>
    </source>
</evidence>
<dbReference type="GO" id="GO:0003743">
    <property type="term" value="F:translation initiation factor activity"/>
    <property type="evidence" value="ECO:0007669"/>
    <property type="project" value="UniProtKB-KW"/>
</dbReference>
<keyword evidence="4" id="KW-1185">Reference proteome</keyword>
<dbReference type="AlphaFoldDB" id="A0A226D1I3"/>
<sequence>MTTHEITEDVELTILQLLDKLTHSNFDEVLPDFKNIQVDAIDQLAILVFEIMLSKVDKNPGRASVFARLISKWYRPKYNLRKEILSQCDTEFELSVENMDENMDRFKSNIGLLGELYNCFGISQTKIMDYVDILLALQDDLSVVILCILIRTIGRKLDKTVKECSEETKLAKISFLKLETNLKFVQWGENLFDVMSTISNDGSLSLTSITVVKEILQLRKNNWKAVLATSKSRKKLNLGSAVNSVPTFKQDFPHFMSHFTEEDKNKAFNPMKAQPVESTDTVSSSSGEFDVDTELTVRQILNKLSHSNFDEVLPDFISIEADDIDHLANLVVDIMLSKLDRNPSNASVFARLVRRAYYTTNVENNSLKLVLLCKENFFKQLMVVGAMSGRGVLPLIKVPQKVKESSKYDVDRVSFHHDGASSQTAKLIQDNAKDLEARLGIKIISNSEVPVQSPDISQMDLFGISNWYRPKFDVRKGILKRCRAEFVLCLTKMDTEVNLESVDQSELDRLKSNIRLLGELYNCYGISHKKIMNFVDSLLNRNTDLSVTILCDLIRTIGCKLDKTVKEFTEETVWRKSVKTVKFLRGVENLFDDLTTRSNSGSLSSSSKTDVKEILELRKNNWKAGEVTTTTRAENNANLYLENDRDIELTIRQMLNKISHSNFDEVLEDFTTTLYFDDGEVNLTSLFVDIMMKKVVKKPTSAGVFARLIYTSDQLSELRKVVLDRCQIEFHSIVAGVDKIKESEDNLLDNDGISEEFDKTKSECMKRSGGQIRLIGELYNYDVLGQSTIMRCVNVLSKRHHDVTMATLCALITTIGVKLDKAVDQFKEDEQTSLNLAKLKDDAEFVDWIETLFQNLEGRIICGFLSQNSETAVQNFARLNNNKLESSNISKSSSRMSTSSNSGSDASFGKEDDSVSKRSAELTDAMSSVKLTPYLATEKEEGFDPMKAQLEKSTDTISCSRGKSNVIRESTNADPEPSRSANSIENNSEIGASLPSSCPPQLKYLSMYTNYDRMLTQMPPEVVEDINMQISAIIYQHFKYHKDLERFRKRQNDFENGMFYNK</sequence>
<feature type="domain" description="MIF4G" evidence="2">
    <location>
        <begin position="648"/>
        <end position="883"/>
    </location>
</feature>
<name>A0A226D1I3_FOLCA</name>
<reference evidence="3 4" key="1">
    <citation type="submission" date="2015-12" db="EMBL/GenBank/DDBJ databases">
        <title>The genome of Folsomia candida.</title>
        <authorList>
            <person name="Faddeeva A."/>
            <person name="Derks M.F."/>
            <person name="Anvar Y."/>
            <person name="Smit S."/>
            <person name="Van Straalen N."/>
            <person name="Roelofs D."/>
        </authorList>
    </citation>
    <scope>NUCLEOTIDE SEQUENCE [LARGE SCALE GENOMIC DNA]</scope>
    <source>
        <strain evidence="3 4">VU population</strain>
        <tissue evidence="3">Whole body</tissue>
    </source>
</reference>
<proteinExistence type="predicted"/>
<dbReference type="GO" id="GO:0003723">
    <property type="term" value="F:RNA binding"/>
    <property type="evidence" value="ECO:0007669"/>
    <property type="project" value="InterPro"/>
</dbReference>
<dbReference type="EMBL" id="LNIX01000038">
    <property type="protein sequence ID" value="OXA39442.1"/>
    <property type="molecule type" value="Genomic_DNA"/>
</dbReference>
<feature type="domain" description="MIF4G" evidence="2">
    <location>
        <begin position="294"/>
        <end position="621"/>
    </location>
</feature>
<gene>
    <name evidence="3" type="ORF">Fcan01_25618</name>
</gene>
<feature type="compositionally biased region" description="Low complexity" evidence="1">
    <location>
        <begin position="887"/>
        <end position="904"/>
    </location>
</feature>
<dbReference type="Proteomes" id="UP000198287">
    <property type="component" value="Unassembled WGS sequence"/>
</dbReference>
<dbReference type="InterPro" id="IPR003890">
    <property type="entry name" value="MIF4G-like_typ-3"/>
</dbReference>